<name>A0A1M6RSD2_9AQUI</name>
<accession>A0A1M6RSD2</accession>
<dbReference type="NCBIfam" id="NF004014">
    <property type="entry name" value="PRK05477.1-4"/>
    <property type="match status" value="1"/>
</dbReference>
<evidence type="ECO:0000256" key="8">
    <source>
        <dbReference type="ARBA" id="ARBA00024799"/>
    </source>
</evidence>
<dbReference type="SUPFAM" id="SSF55931">
    <property type="entry name" value="Glutamine synthetase/guanido kinase"/>
    <property type="match status" value="1"/>
</dbReference>
<dbReference type="InterPro" id="IPR006075">
    <property type="entry name" value="Asn/Gln-tRNA_Trfase_suB/E_cat"/>
</dbReference>
<evidence type="ECO:0000313" key="14">
    <source>
        <dbReference type="Proteomes" id="UP000189810"/>
    </source>
</evidence>
<comment type="catalytic activity">
    <reaction evidence="9 11">
        <text>L-aspartyl-tRNA(Asn) + L-glutamine + ATP + H2O = L-asparaginyl-tRNA(Asn) + L-glutamate + ADP + phosphate + 2 H(+)</text>
        <dbReference type="Rhea" id="RHEA:14513"/>
        <dbReference type="Rhea" id="RHEA-COMP:9674"/>
        <dbReference type="Rhea" id="RHEA-COMP:9677"/>
        <dbReference type="ChEBI" id="CHEBI:15377"/>
        <dbReference type="ChEBI" id="CHEBI:15378"/>
        <dbReference type="ChEBI" id="CHEBI:29985"/>
        <dbReference type="ChEBI" id="CHEBI:30616"/>
        <dbReference type="ChEBI" id="CHEBI:43474"/>
        <dbReference type="ChEBI" id="CHEBI:58359"/>
        <dbReference type="ChEBI" id="CHEBI:78515"/>
        <dbReference type="ChEBI" id="CHEBI:78516"/>
        <dbReference type="ChEBI" id="CHEBI:456216"/>
    </reaction>
</comment>
<dbReference type="Gene3D" id="1.10.150.380">
    <property type="entry name" value="GatB domain, N-terminal subdomain"/>
    <property type="match status" value="1"/>
</dbReference>
<evidence type="ECO:0000256" key="7">
    <source>
        <dbReference type="ARBA" id="ARBA00022917"/>
    </source>
</evidence>
<dbReference type="PANTHER" id="PTHR11659">
    <property type="entry name" value="GLUTAMYL-TRNA GLN AMIDOTRANSFERASE SUBUNIT B MITOCHONDRIAL AND PROKARYOTIC PET112-RELATED"/>
    <property type="match status" value="1"/>
</dbReference>
<comment type="similarity">
    <text evidence="1 11">Belongs to the GatB/GatE family. GatB subfamily.</text>
</comment>
<evidence type="ECO:0000256" key="1">
    <source>
        <dbReference type="ARBA" id="ARBA00005306"/>
    </source>
</evidence>
<dbReference type="NCBIfam" id="NF004015">
    <property type="entry name" value="PRK05477.1-5"/>
    <property type="match status" value="1"/>
</dbReference>
<dbReference type="InterPro" id="IPR017959">
    <property type="entry name" value="Asn/Gln-tRNA_amidoTrfase_suB/E"/>
</dbReference>
<dbReference type="NCBIfam" id="NF004012">
    <property type="entry name" value="PRK05477.1-2"/>
    <property type="match status" value="1"/>
</dbReference>
<comment type="subunit">
    <text evidence="2 11">Heterotrimer of A, B and C subunits.</text>
</comment>
<dbReference type="InterPro" id="IPR014746">
    <property type="entry name" value="Gln_synth/guanido_kin_cat_dom"/>
</dbReference>
<dbReference type="GO" id="GO:0070681">
    <property type="term" value="P:glutaminyl-tRNAGln biosynthesis via transamidation"/>
    <property type="evidence" value="ECO:0007669"/>
    <property type="project" value="TreeGrafter"/>
</dbReference>
<dbReference type="RefSeq" id="WP_079653892.1">
    <property type="nucleotide sequence ID" value="NZ_LT670846.1"/>
</dbReference>
<keyword evidence="5 11" id="KW-0547">Nucleotide-binding</keyword>
<dbReference type="InterPro" id="IPR017958">
    <property type="entry name" value="Gln-tRNA_amidoTrfase_suB_CS"/>
</dbReference>
<dbReference type="InterPro" id="IPR018027">
    <property type="entry name" value="Asn/Gln_amidotransferase"/>
</dbReference>
<evidence type="ECO:0000256" key="10">
    <source>
        <dbReference type="ARBA" id="ARBA00047913"/>
    </source>
</evidence>
<dbReference type="SUPFAM" id="SSF89095">
    <property type="entry name" value="GatB/YqeY motif"/>
    <property type="match status" value="1"/>
</dbReference>
<dbReference type="OrthoDB" id="9804078at2"/>
<keyword evidence="14" id="KW-1185">Reference proteome</keyword>
<dbReference type="GO" id="GO:0005524">
    <property type="term" value="F:ATP binding"/>
    <property type="evidence" value="ECO:0007669"/>
    <property type="project" value="UniProtKB-KW"/>
</dbReference>
<dbReference type="EC" id="6.3.5.-" evidence="11"/>
<reference evidence="13 14" key="1">
    <citation type="submission" date="2016-11" db="EMBL/GenBank/DDBJ databases">
        <authorList>
            <person name="Jaros S."/>
            <person name="Januszkiewicz K."/>
            <person name="Wedrychowicz H."/>
        </authorList>
    </citation>
    <scope>NUCLEOTIDE SEQUENCE [LARGE SCALE GENOMIC DNA]</scope>
    <source>
        <strain evidence="13 14">DSM 19557</strain>
    </source>
</reference>
<dbReference type="AlphaFoldDB" id="A0A1M6RSD2"/>
<comment type="function">
    <text evidence="8 11">Allows the formation of correctly charged Asn-tRNA(Asn) or Gln-tRNA(Gln) through the transamidation of misacylated Asp-tRNA(Asn) or Glu-tRNA(Gln) in organisms which lack either or both of asparaginyl-tRNA or glutaminyl-tRNA synthetases. The reaction takes place in the presence of glutamine and ATP through an activated phospho-Asp-tRNA(Asn) or phospho-Glu-tRNA(Gln).</text>
</comment>
<evidence type="ECO:0000256" key="3">
    <source>
        <dbReference type="ARBA" id="ARBA00016923"/>
    </source>
</evidence>
<dbReference type="GO" id="GO:0006412">
    <property type="term" value="P:translation"/>
    <property type="evidence" value="ECO:0007669"/>
    <property type="project" value="UniProtKB-UniRule"/>
</dbReference>
<dbReference type="InterPro" id="IPR004413">
    <property type="entry name" value="GatB"/>
</dbReference>
<evidence type="ECO:0000256" key="6">
    <source>
        <dbReference type="ARBA" id="ARBA00022840"/>
    </source>
</evidence>
<proteinExistence type="inferred from homology"/>
<dbReference type="HAMAP" id="MF_00121">
    <property type="entry name" value="GatB"/>
    <property type="match status" value="1"/>
</dbReference>
<evidence type="ECO:0000259" key="12">
    <source>
        <dbReference type="SMART" id="SM00845"/>
    </source>
</evidence>
<dbReference type="Proteomes" id="UP000189810">
    <property type="component" value="Chromosome I"/>
</dbReference>
<dbReference type="GO" id="GO:0050566">
    <property type="term" value="F:asparaginyl-tRNA synthase (glutamine-hydrolyzing) activity"/>
    <property type="evidence" value="ECO:0007669"/>
    <property type="project" value="RHEA"/>
</dbReference>
<keyword evidence="7 11" id="KW-0648">Protein biosynthesis</keyword>
<dbReference type="InterPro" id="IPR023168">
    <property type="entry name" value="GatB_Yqey_C_2"/>
</dbReference>
<dbReference type="Pfam" id="PF02934">
    <property type="entry name" value="GatB_N"/>
    <property type="match status" value="1"/>
</dbReference>
<feature type="domain" description="Asn/Gln amidotransferase" evidence="12">
    <location>
        <begin position="321"/>
        <end position="469"/>
    </location>
</feature>
<keyword evidence="6 11" id="KW-0067">ATP-binding</keyword>
<protein>
    <recommendedName>
        <fullName evidence="3 11">Aspartyl/glutamyl-tRNA(Asn/Gln) amidotransferase subunit B</fullName>
        <shortName evidence="11">Asp/Glu-ADT subunit B</shortName>
        <ecNumber evidence="11">6.3.5.-</ecNumber>
    </recommendedName>
</protein>
<evidence type="ECO:0000256" key="4">
    <source>
        <dbReference type="ARBA" id="ARBA00022598"/>
    </source>
</evidence>
<dbReference type="FunFam" id="1.10.10.410:FF:000001">
    <property type="entry name" value="Aspartyl/glutamyl-tRNA(Asn/Gln) amidotransferase subunit B"/>
    <property type="match status" value="1"/>
</dbReference>
<organism evidence="13 14">
    <name type="scientific">Thermocrinis minervae</name>
    <dbReference type="NCBI Taxonomy" id="381751"/>
    <lineage>
        <taxon>Bacteria</taxon>
        <taxon>Pseudomonadati</taxon>
        <taxon>Aquificota</taxon>
        <taxon>Aquificia</taxon>
        <taxon>Aquificales</taxon>
        <taxon>Aquificaceae</taxon>
        <taxon>Thermocrinis</taxon>
    </lineage>
</organism>
<evidence type="ECO:0000256" key="11">
    <source>
        <dbReference type="HAMAP-Rule" id="MF_00121"/>
    </source>
</evidence>
<dbReference type="NCBIfam" id="TIGR00133">
    <property type="entry name" value="gatB"/>
    <property type="match status" value="1"/>
</dbReference>
<dbReference type="PROSITE" id="PS01234">
    <property type="entry name" value="GATB"/>
    <property type="match status" value="1"/>
</dbReference>
<dbReference type="Pfam" id="PF02637">
    <property type="entry name" value="GatB_Yqey"/>
    <property type="match status" value="1"/>
</dbReference>
<evidence type="ECO:0000256" key="2">
    <source>
        <dbReference type="ARBA" id="ARBA00011123"/>
    </source>
</evidence>
<dbReference type="InterPro" id="IPR042114">
    <property type="entry name" value="GatB_C_1"/>
</dbReference>
<keyword evidence="13" id="KW-0808">Transferase</keyword>
<comment type="catalytic activity">
    <reaction evidence="10 11">
        <text>L-glutamyl-tRNA(Gln) + L-glutamine + ATP + H2O = L-glutaminyl-tRNA(Gln) + L-glutamate + ADP + phosphate + H(+)</text>
        <dbReference type="Rhea" id="RHEA:17521"/>
        <dbReference type="Rhea" id="RHEA-COMP:9681"/>
        <dbReference type="Rhea" id="RHEA-COMP:9684"/>
        <dbReference type="ChEBI" id="CHEBI:15377"/>
        <dbReference type="ChEBI" id="CHEBI:15378"/>
        <dbReference type="ChEBI" id="CHEBI:29985"/>
        <dbReference type="ChEBI" id="CHEBI:30616"/>
        <dbReference type="ChEBI" id="CHEBI:43474"/>
        <dbReference type="ChEBI" id="CHEBI:58359"/>
        <dbReference type="ChEBI" id="CHEBI:78520"/>
        <dbReference type="ChEBI" id="CHEBI:78521"/>
        <dbReference type="ChEBI" id="CHEBI:456216"/>
    </reaction>
</comment>
<dbReference type="PANTHER" id="PTHR11659:SF0">
    <property type="entry name" value="GLUTAMYL-TRNA(GLN) AMIDOTRANSFERASE SUBUNIT B, MITOCHONDRIAL"/>
    <property type="match status" value="1"/>
</dbReference>
<dbReference type="EMBL" id="LT670846">
    <property type="protein sequence ID" value="SHK35314.1"/>
    <property type="molecule type" value="Genomic_DNA"/>
</dbReference>
<evidence type="ECO:0000256" key="5">
    <source>
        <dbReference type="ARBA" id="ARBA00022741"/>
    </source>
</evidence>
<keyword evidence="4 11" id="KW-0436">Ligase</keyword>
<dbReference type="STRING" id="381751.SAMN05444391_0750"/>
<dbReference type="SMART" id="SM00845">
    <property type="entry name" value="GatB_Yqey"/>
    <property type="match status" value="1"/>
</dbReference>
<dbReference type="GO" id="GO:0050567">
    <property type="term" value="F:glutaminyl-tRNA synthase (glutamine-hydrolyzing) activity"/>
    <property type="evidence" value="ECO:0007669"/>
    <property type="project" value="UniProtKB-UniRule"/>
</dbReference>
<sequence>MEFEPVIGLEIHVQIDTRSKMFCSCPVEFGAEPNSNVCPVCLGLPGSLPVVNKKAVEKAIRAALALNCQINTRSIFARKNYFYPDLPKGYQISQYEEPLAVNGWIDVDGKRIRIRRLHLEEDAGKNIHEGDKSYVDLNRAGTPLMEIVTEPDIDSPELARMFLEELRSIMRYAGVSRADMEKGQLRCDINVSVRPKGSNILGTRVEIKNVNSFKFVQKAIEYEIERQIQIIRDGGKVEQETRTFDPSTGRTYSMRSKEEAEDYRYFPDPDLLPLIVPKEWIEEIRSSMPELPHQRRERLVKDYGITQKEASILTLHKELGDFFEEVLKHYPQDPKMACNLLLNDLLGYLGEKGLSLEEAPITPEHLAQLIKLLKEGVLSSKLAKEVLKKMVDTGKLPKVIVEEEGLVQVSDEETIRRLVEEVLKEHPQEVERYKKGEEKLFGFFVGQVMKKAKGKANPQKVNQILKEALSS</sequence>
<evidence type="ECO:0000256" key="9">
    <source>
        <dbReference type="ARBA" id="ARBA00047380"/>
    </source>
</evidence>
<dbReference type="Gene3D" id="1.10.10.410">
    <property type="match status" value="1"/>
</dbReference>
<gene>
    <name evidence="11" type="primary">gatB</name>
    <name evidence="13" type="ORF">SAMN05444391_0750</name>
</gene>
<evidence type="ECO:0000313" key="13">
    <source>
        <dbReference type="EMBL" id="SHK35314.1"/>
    </source>
</evidence>
<dbReference type="GO" id="GO:0016740">
    <property type="term" value="F:transferase activity"/>
    <property type="evidence" value="ECO:0007669"/>
    <property type="project" value="UniProtKB-KW"/>
</dbReference>
<dbReference type="InterPro" id="IPR003789">
    <property type="entry name" value="Asn/Gln_tRNA_amidoTrase-B-like"/>
</dbReference>